<keyword evidence="5 10" id="KW-0997">Cell inner membrane</keyword>
<dbReference type="Gene3D" id="3.30.1150.10">
    <property type="match status" value="1"/>
</dbReference>
<dbReference type="PANTHER" id="PTHR33446:SF14">
    <property type="entry name" value="PROTEIN TONB"/>
    <property type="match status" value="1"/>
</dbReference>
<dbReference type="GO" id="GO:0015031">
    <property type="term" value="P:protein transport"/>
    <property type="evidence" value="ECO:0007669"/>
    <property type="project" value="UniProtKB-UniRule"/>
</dbReference>
<comment type="function">
    <text evidence="10">Interacts with outer membrane receptor proteins that carry out high-affinity binding and energy dependent uptake into the periplasmic space of specific substrates. It could act to transduce energy from the cytoplasmic membrane to specific energy-requiring processes in the outer membrane, resulting in the release into the periplasm of ligands bound by these outer membrane proteins.</text>
</comment>
<evidence type="ECO:0000256" key="7">
    <source>
        <dbReference type="ARBA" id="ARBA00022927"/>
    </source>
</evidence>
<evidence type="ECO:0000256" key="3">
    <source>
        <dbReference type="ARBA" id="ARBA00022448"/>
    </source>
</evidence>
<feature type="region of interest" description="Disordered" evidence="11">
    <location>
        <begin position="55"/>
        <end position="78"/>
    </location>
</feature>
<dbReference type="GO" id="GO:0005886">
    <property type="term" value="C:plasma membrane"/>
    <property type="evidence" value="ECO:0007669"/>
    <property type="project" value="UniProtKB-SubCell"/>
</dbReference>
<dbReference type="OrthoDB" id="1628901at2"/>
<evidence type="ECO:0000313" key="14">
    <source>
        <dbReference type="Proteomes" id="UP000031631"/>
    </source>
</evidence>
<evidence type="ECO:0000256" key="2">
    <source>
        <dbReference type="ARBA" id="ARBA00006555"/>
    </source>
</evidence>
<feature type="domain" description="TonB C-terminal" evidence="12">
    <location>
        <begin position="120"/>
        <end position="213"/>
    </location>
</feature>
<dbReference type="GO" id="GO:0030288">
    <property type="term" value="C:outer membrane-bounded periplasmic space"/>
    <property type="evidence" value="ECO:0007669"/>
    <property type="project" value="InterPro"/>
</dbReference>
<comment type="subcellular location">
    <subcellularLocation>
        <location evidence="1 10">Cell inner membrane</location>
        <topology evidence="1 10">Single-pass membrane protein</topology>
        <orientation evidence="1 10">Periplasmic side</orientation>
    </subcellularLocation>
</comment>
<dbReference type="AlphaFoldDB" id="A0A7U6GG54"/>
<dbReference type="SUPFAM" id="SSF74653">
    <property type="entry name" value="TolA/TonB C-terminal domain"/>
    <property type="match status" value="1"/>
</dbReference>
<comment type="similarity">
    <text evidence="2 10">Belongs to the TonB family.</text>
</comment>
<dbReference type="GO" id="GO:0055085">
    <property type="term" value="P:transmembrane transport"/>
    <property type="evidence" value="ECO:0007669"/>
    <property type="project" value="InterPro"/>
</dbReference>
<dbReference type="EMBL" id="AP012273">
    <property type="protein sequence ID" value="BAO43017.1"/>
    <property type="molecule type" value="Genomic_DNA"/>
</dbReference>
<evidence type="ECO:0000256" key="6">
    <source>
        <dbReference type="ARBA" id="ARBA00022692"/>
    </source>
</evidence>
<feature type="transmembrane region" description="Helical" evidence="10">
    <location>
        <begin position="6"/>
        <end position="27"/>
    </location>
</feature>
<keyword evidence="3 10" id="KW-0813">Transport</keyword>
<dbReference type="GO" id="GO:0031992">
    <property type="term" value="F:energy transducer activity"/>
    <property type="evidence" value="ECO:0007669"/>
    <property type="project" value="InterPro"/>
</dbReference>
<evidence type="ECO:0000256" key="1">
    <source>
        <dbReference type="ARBA" id="ARBA00004383"/>
    </source>
</evidence>
<evidence type="ECO:0000313" key="13">
    <source>
        <dbReference type="EMBL" id="BAO43017.1"/>
    </source>
</evidence>
<proteinExistence type="inferred from homology"/>
<dbReference type="Proteomes" id="UP000031631">
    <property type="component" value="Chromosome"/>
</dbReference>
<evidence type="ECO:0000256" key="8">
    <source>
        <dbReference type="ARBA" id="ARBA00022989"/>
    </source>
</evidence>
<keyword evidence="4 10" id="KW-1003">Cell membrane</keyword>
<keyword evidence="10" id="KW-0735">Signal-anchor</keyword>
<protein>
    <recommendedName>
        <fullName evidence="10">Protein TonB</fullName>
    </recommendedName>
</protein>
<gene>
    <name evidence="13" type="ORF">TBH_C0068</name>
</gene>
<dbReference type="InterPro" id="IPR006260">
    <property type="entry name" value="TonB/TolA_C"/>
</dbReference>
<dbReference type="GO" id="GO:0015891">
    <property type="term" value="P:siderophore transport"/>
    <property type="evidence" value="ECO:0007669"/>
    <property type="project" value="InterPro"/>
</dbReference>
<dbReference type="NCBIfam" id="TIGR01352">
    <property type="entry name" value="tonB_Cterm"/>
    <property type="match status" value="1"/>
</dbReference>
<evidence type="ECO:0000256" key="5">
    <source>
        <dbReference type="ARBA" id="ARBA00022519"/>
    </source>
</evidence>
<dbReference type="InterPro" id="IPR037682">
    <property type="entry name" value="TonB_C"/>
</dbReference>
<keyword evidence="9 10" id="KW-0472">Membrane</keyword>
<keyword evidence="14" id="KW-1185">Reference proteome</keyword>
<evidence type="ECO:0000256" key="4">
    <source>
        <dbReference type="ARBA" id="ARBA00022475"/>
    </source>
</evidence>
<dbReference type="InterPro" id="IPR051045">
    <property type="entry name" value="TonB-dependent_transducer"/>
</dbReference>
<accession>A0A7U6GG54</accession>
<dbReference type="Pfam" id="PF03544">
    <property type="entry name" value="TonB_C"/>
    <property type="match status" value="1"/>
</dbReference>
<keyword evidence="7 10" id="KW-0653">Protein transport</keyword>
<dbReference type="KEGG" id="tbn:TBH_C0068"/>
<keyword evidence="6 10" id="KW-0812">Transmembrane</keyword>
<reference evidence="13 14" key="1">
    <citation type="journal article" date="2014" name="PLoS ONE">
        <title>Physiological and genomic features of a novel sulfur-oxidizing gammaproteobacterium belonging to a previously uncultivated symbiotic lineage isolated from a hydrothermal vent.</title>
        <authorList>
            <person name="Nunoura T."/>
            <person name="Takaki Y."/>
            <person name="Kazama H."/>
            <person name="Kakuta J."/>
            <person name="Shimamura S."/>
            <person name="Makita H."/>
            <person name="Hirai M."/>
            <person name="Miyazaki M."/>
            <person name="Takai K."/>
        </authorList>
    </citation>
    <scope>NUCLEOTIDE SEQUENCE [LARGE SCALE GENOMIC DNA]</scope>
    <source>
        <strain evidence="13 14">Hiromi1</strain>
    </source>
</reference>
<evidence type="ECO:0000256" key="9">
    <source>
        <dbReference type="ARBA" id="ARBA00023136"/>
    </source>
</evidence>
<organism evidence="13 14">
    <name type="scientific">Thiolapillus brandeum</name>
    <dbReference type="NCBI Taxonomy" id="1076588"/>
    <lineage>
        <taxon>Bacteria</taxon>
        <taxon>Pseudomonadati</taxon>
        <taxon>Pseudomonadota</taxon>
        <taxon>Gammaproteobacteria</taxon>
        <taxon>Chromatiales</taxon>
        <taxon>Sedimenticolaceae</taxon>
        <taxon>Thiolapillus</taxon>
    </lineage>
</organism>
<evidence type="ECO:0000259" key="12">
    <source>
        <dbReference type="PROSITE" id="PS52015"/>
    </source>
</evidence>
<dbReference type="RefSeq" id="WP_052469738.1">
    <property type="nucleotide sequence ID" value="NZ_AP012273.1"/>
</dbReference>
<dbReference type="PRINTS" id="PR01374">
    <property type="entry name" value="TONBPROTEIN"/>
</dbReference>
<keyword evidence="8 10" id="KW-1133">Transmembrane helix</keyword>
<dbReference type="InterPro" id="IPR003538">
    <property type="entry name" value="TonB"/>
</dbReference>
<name>A0A7U6GG54_9GAMM</name>
<sequence>MWLRLPIAIVLAALVSLALFFAMHFMISQGKGDLNKSKDYSVVDFVRVKQESEVRTKKRVIPKKPPLPKTPPPPPEMQVAQDDTVAMPNLQMDMPRLSTSGVSGGPFIGGVGRGAGGARQGDGDLIPLVKIAPRYPRKAALSGKEGWVKVEFTVTELGTVADVKVLDSKPRRLFDRAAKKAILKWKFKPRIVDGKPVPRRAVQTIEFKLAEDG</sequence>
<evidence type="ECO:0000256" key="10">
    <source>
        <dbReference type="RuleBase" id="RU362123"/>
    </source>
</evidence>
<feature type="compositionally biased region" description="Pro residues" evidence="11">
    <location>
        <begin position="63"/>
        <end position="76"/>
    </location>
</feature>
<dbReference type="PANTHER" id="PTHR33446">
    <property type="entry name" value="PROTEIN TONB-RELATED"/>
    <property type="match status" value="1"/>
</dbReference>
<evidence type="ECO:0000256" key="11">
    <source>
        <dbReference type="SAM" id="MobiDB-lite"/>
    </source>
</evidence>
<dbReference type="PROSITE" id="PS52015">
    <property type="entry name" value="TONB_CTD"/>
    <property type="match status" value="1"/>
</dbReference>